<dbReference type="PANTHER" id="PTHR45908">
    <property type="entry name" value="PROTEIN CBG11750-RELATED"/>
    <property type="match status" value="1"/>
</dbReference>
<dbReference type="InterPro" id="IPR002921">
    <property type="entry name" value="Fungal_lipase-type"/>
</dbReference>
<dbReference type="InterPro" id="IPR029058">
    <property type="entry name" value="AB_hydrolase_fold"/>
</dbReference>
<organism evidence="3 4">
    <name type="scientific">Hesseltinella vesiculosa</name>
    <dbReference type="NCBI Taxonomy" id="101127"/>
    <lineage>
        <taxon>Eukaryota</taxon>
        <taxon>Fungi</taxon>
        <taxon>Fungi incertae sedis</taxon>
        <taxon>Mucoromycota</taxon>
        <taxon>Mucoromycotina</taxon>
        <taxon>Mucoromycetes</taxon>
        <taxon>Mucorales</taxon>
        <taxon>Cunninghamellaceae</taxon>
        <taxon>Hesseltinella</taxon>
    </lineage>
</organism>
<feature type="region of interest" description="Disordered" evidence="1">
    <location>
        <begin position="560"/>
        <end position="584"/>
    </location>
</feature>
<dbReference type="Gene3D" id="3.40.50.1820">
    <property type="entry name" value="alpha/beta hydrolase"/>
    <property type="match status" value="1"/>
</dbReference>
<sequence>MVSTSLLVNSLPPDPQPSASSRLLRPFREMKHWLHPRHRKQKKKQPTPPPPVQQVHSQEREEEPEPAPSQAIALTLTASVSASMHQEKMVILDGERHVFVPANDSSMSTNLKAFVHFDPERAFVGIGAEENMVWMPIDRYHWLLTQLQEEQAVLAFLKSNLLKPAGSFSSSQSPTPFRLGVATSFLLQPNPVITIHKNPSTASLASFSSVSTSASPPTPRRSSSRRRHSSLLSKTFHPTWFSVPKSLLVQAAAFLPKGLDQPVHSGPAAMATDLTKPAYDRLCRYADTLTLASHDLAMHPSHSTYAFTCVRCCKPIVPHLAFPDPSMLTNHSLIPSMVDDEIKPRSPPPPSLHHDSIASPSPLPTLAPFFTIAYSQPILNTSSDSTQFQLYTPTRYSYYHSSGRPLSQTPQPQHLAVPTSPPLSASSSTQPPTSPKPQDFNTFPRRHTLHYTQHGSTDQLSCADSISSSGAGGSFSLSFLPNQIERKGLLAIDHQHQEILLVFPGLPPSSSGRLDVDPTFFSSVPWQEDNDDKPTSLFHQEYQRRKRKVSRRVTLLRGRSKEDATIPEHDEPHIDASSASLSPQQTHQPPFVLFGALTAWRKCEIHVATLLMKICQGLPLHYRVVMVGHGVGAAVAALCAYSLVSTGLLRDRQVTYCGLHPPRIGDERFSQLLAHHHIETIRVMHPKDVMAHLPPRTTGLVHLGQMTILDNHQAQQPSLVFSGPHPHDLEDALDRSHPAPGSLDADVSSHALGRPLVVDCPVKG</sequence>
<feature type="region of interest" description="Disordered" evidence="1">
    <location>
        <begin position="206"/>
        <end position="228"/>
    </location>
</feature>
<reference evidence="3 4" key="1">
    <citation type="submission" date="2016-07" db="EMBL/GenBank/DDBJ databases">
        <title>Pervasive Adenine N6-methylation of Active Genes in Fungi.</title>
        <authorList>
            <consortium name="DOE Joint Genome Institute"/>
            <person name="Mondo S.J."/>
            <person name="Dannebaum R.O."/>
            <person name="Kuo R.C."/>
            <person name="Labutti K."/>
            <person name="Haridas S."/>
            <person name="Kuo A."/>
            <person name="Salamov A."/>
            <person name="Ahrendt S.R."/>
            <person name="Lipzen A."/>
            <person name="Sullivan W."/>
            <person name="Andreopoulos W.B."/>
            <person name="Clum A."/>
            <person name="Lindquist E."/>
            <person name="Daum C."/>
            <person name="Ramamoorthy G.K."/>
            <person name="Gryganskyi A."/>
            <person name="Culley D."/>
            <person name="Magnuson J.K."/>
            <person name="James T.Y."/>
            <person name="O'Malley M.A."/>
            <person name="Stajich J.E."/>
            <person name="Spatafora J.W."/>
            <person name="Visel A."/>
            <person name="Grigoriev I.V."/>
        </authorList>
    </citation>
    <scope>NUCLEOTIDE SEQUENCE [LARGE SCALE GENOMIC DNA]</scope>
    <source>
        <strain evidence="3 4">NRRL 3301</strain>
    </source>
</reference>
<dbReference type="Pfam" id="PF01764">
    <property type="entry name" value="Lipase_3"/>
    <property type="match status" value="1"/>
</dbReference>
<keyword evidence="4" id="KW-1185">Reference proteome</keyword>
<dbReference type="SUPFAM" id="SSF53474">
    <property type="entry name" value="alpha/beta-Hydrolases"/>
    <property type="match status" value="1"/>
</dbReference>
<gene>
    <name evidence="3" type="ORF">DM01DRAFT_1407679</name>
</gene>
<dbReference type="EMBL" id="MCGT01000015">
    <property type="protein sequence ID" value="ORX53510.1"/>
    <property type="molecule type" value="Genomic_DNA"/>
</dbReference>
<feature type="region of interest" description="Disordered" evidence="1">
    <location>
        <begin position="338"/>
        <end position="358"/>
    </location>
</feature>
<feature type="region of interest" description="Disordered" evidence="1">
    <location>
        <begin position="1"/>
        <end position="69"/>
    </location>
</feature>
<feature type="region of interest" description="Disordered" evidence="1">
    <location>
        <begin position="722"/>
        <end position="742"/>
    </location>
</feature>
<feature type="compositionally biased region" description="Basic residues" evidence="1">
    <location>
        <begin position="33"/>
        <end position="45"/>
    </location>
</feature>
<feature type="compositionally biased region" description="Low complexity" evidence="1">
    <location>
        <begin position="206"/>
        <end position="215"/>
    </location>
</feature>
<dbReference type="Proteomes" id="UP000242146">
    <property type="component" value="Unassembled WGS sequence"/>
</dbReference>
<protein>
    <submittedName>
        <fullName evidence="3">Alpha/beta-hydrolase</fullName>
    </submittedName>
</protein>
<feature type="compositionally biased region" description="Basic and acidic residues" evidence="1">
    <location>
        <begin position="560"/>
        <end position="574"/>
    </location>
</feature>
<evidence type="ECO:0000259" key="2">
    <source>
        <dbReference type="Pfam" id="PF01764"/>
    </source>
</evidence>
<dbReference type="STRING" id="101127.A0A1X2GGT4"/>
<name>A0A1X2GGT4_9FUNG</name>
<feature type="domain" description="Fungal lipase-type" evidence="2">
    <location>
        <begin position="591"/>
        <end position="696"/>
    </location>
</feature>
<dbReference type="GO" id="GO:0006629">
    <property type="term" value="P:lipid metabolic process"/>
    <property type="evidence" value="ECO:0007669"/>
    <property type="project" value="InterPro"/>
</dbReference>
<feature type="region of interest" description="Disordered" evidence="1">
    <location>
        <begin position="401"/>
        <end position="443"/>
    </location>
</feature>
<feature type="compositionally biased region" description="Low complexity" evidence="1">
    <location>
        <begin position="422"/>
        <end position="431"/>
    </location>
</feature>
<keyword evidence="3" id="KW-0378">Hydrolase</keyword>
<dbReference type="AlphaFoldDB" id="A0A1X2GGT4"/>
<evidence type="ECO:0000256" key="1">
    <source>
        <dbReference type="SAM" id="MobiDB-lite"/>
    </source>
</evidence>
<dbReference type="PANTHER" id="PTHR45908:SF5">
    <property type="entry name" value="FUNGAL LIPASE-LIKE DOMAIN-CONTAINING PROTEIN"/>
    <property type="match status" value="1"/>
</dbReference>
<evidence type="ECO:0000313" key="4">
    <source>
        <dbReference type="Proteomes" id="UP000242146"/>
    </source>
</evidence>
<evidence type="ECO:0000313" key="3">
    <source>
        <dbReference type="EMBL" id="ORX53510.1"/>
    </source>
</evidence>
<dbReference type="OrthoDB" id="2279968at2759"/>
<feature type="compositionally biased region" description="Basic and acidic residues" evidence="1">
    <location>
        <begin position="725"/>
        <end position="737"/>
    </location>
</feature>
<accession>A0A1X2GGT4</accession>
<proteinExistence type="predicted"/>
<comment type="caution">
    <text evidence="3">The sequence shown here is derived from an EMBL/GenBank/DDBJ whole genome shotgun (WGS) entry which is preliminary data.</text>
</comment>
<dbReference type="GO" id="GO:0016787">
    <property type="term" value="F:hydrolase activity"/>
    <property type="evidence" value="ECO:0007669"/>
    <property type="project" value="UniProtKB-KW"/>
</dbReference>